<dbReference type="EMBL" id="JAKTTI010000005">
    <property type="protein sequence ID" value="MCH1624776.1"/>
    <property type="molecule type" value="Genomic_DNA"/>
</dbReference>
<dbReference type="InterPro" id="IPR029052">
    <property type="entry name" value="Metallo-depent_PP-like"/>
</dbReference>
<sequence>MILFFIFIFILLFLIGCSLLYYMWRMANQNNVCKHTLSFDTFPKSFEEVSIFFISDIHRRKISEKIVQEVKGKTDIVVIGGDLTEKGVPFERVKDNLLQLKKIAPTYFVWGNNDYEVDYHMLDSLMLEHGIKILDNTAALFESAEGEKFALLGIDDLKYGRSNLNVALSDSSEQNIFRILICHNPAIKRIIQPEHQISFILSGHTHGGQIRLFNLGMYKKGGIEKFGQTTMLISNGYGTSRLPLRLGVQPETHLITIRPSQNDILHH</sequence>
<dbReference type="PANTHER" id="PTHR31302">
    <property type="entry name" value="TRANSMEMBRANE PROTEIN WITH METALLOPHOSPHOESTERASE DOMAIN-RELATED"/>
    <property type="match status" value="1"/>
</dbReference>
<dbReference type="InterPro" id="IPR051158">
    <property type="entry name" value="Metallophosphoesterase_sf"/>
</dbReference>
<keyword evidence="1" id="KW-1133">Transmembrane helix</keyword>
<keyword evidence="1" id="KW-0812">Transmembrane</keyword>
<dbReference type="RefSeq" id="WP_240253465.1">
    <property type="nucleotide sequence ID" value="NZ_JAKTTI010000005.1"/>
</dbReference>
<organism evidence="3 4">
    <name type="scientific">Fredinandcohnia quinoae</name>
    <dbReference type="NCBI Taxonomy" id="2918902"/>
    <lineage>
        <taxon>Bacteria</taxon>
        <taxon>Bacillati</taxon>
        <taxon>Bacillota</taxon>
        <taxon>Bacilli</taxon>
        <taxon>Bacillales</taxon>
        <taxon>Bacillaceae</taxon>
        <taxon>Fredinandcohnia</taxon>
    </lineage>
</organism>
<dbReference type="AlphaFoldDB" id="A0AAW5E5W3"/>
<keyword evidence="1" id="KW-0472">Membrane</keyword>
<dbReference type="Pfam" id="PF00149">
    <property type="entry name" value="Metallophos"/>
    <property type="match status" value="1"/>
</dbReference>
<evidence type="ECO:0000313" key="4">
    <source>
        <dbReference type="Proteomes" id="UP001431131"/>
    </source>
</evidence>
<reference evidence="3" key="1">
    <citation type="submission" date="2022-02" db="EMBL/GenBank/DDBJ databases">
        <title>Fredinandcohnia quinoae sp. nov. isolated from Chenopodium quinoa seeds.</title>
        <authorList>
            <person name="Saati-Santamaria Z."/>
            <person name="Flores-Felix J.D."/>
            <person name="Igual J.M."/>
            <person name="Velazquez E."/>
            <person name="Garcia-Fraile P."/>
            <person name="Martinez-Molina E."/>
        </authorList>
    </citation>
    <scope>NUCLEOTIDE SEQUENCE</scope>
    <source>
        <strain evidence="3">SECRCQ15</strain>
    </source>
</reference>
<name>A0AAW5E5W3_9BACI</name>
<keyword evidence="4" id="KW-1185">Reference proteome</keyword>
<evidence type="ECO:0000313" key="3">
    <source>
        <dbReference type="EMBL" id="MCH1624776.1"/>
    </source>
</evidence>
<proteinExistence type="predicted"/>
<feature type="transmembrane region" description="Helical" evidence="1">
    <location>
        <begin position="6"/>
        <end position="24"/>
    </location>
</feature>
<accession>A0AAW5E5W3</accession>
<evidence type="ECO:0000256" key="1">
    <source>
        <dbReference type="SAM" id="Phobius"/>
    </source>
</evidence>
<comment type="caution">
    <text evidence="3">The sequence shown here is derived from an EMBL/GenBank/DDBJ whole genome shotgun (WGS) entry which is preliminary data.</text>
</comment>
<dbReference type="InterPro" id="IPR004843">
    <property type="entry name" value="Calcineurin-like_PHP"/>
</dbReference>
<gene>
    <name evidence="3" type="ORF">MJG50_05510</name>
</gene>
<protein>
    <submittedName>
        <fullName evidence="3">Metallophosphoesterase</fullName>
    </submittedName>
</protein>
<dbReference type="GO" id="GO:0016020">
    <property type="term" value="C:membrane"/>
    <property type="evidence" value="ECO:0007669"/>
    <property type="project" value="GOC"/>
</dbReference>
<dbReference type="GO" id="GO:0008758">
    <property type="term" value="F:UDP-2,3-diacylglucosamine hydrolase activity"/>
    <property type="evidence" value="ECO:0007669"/>
    <property type="project" value="TreeGrafter"/>
</dbReference>
<dbReference type="Proteomes" id="UP001431131">
    <property type="component" value="Unassembled WGS sequence"/>
</dbReference>
<evidence type="ECO:0000259" key="2">
    <source>
        <dbReference type="Pfam" id="PF00149"/>
    </source>
</evidence>
<dbReference type="SUPFAM" id="SSF56300">
    <property type="entry name" value="Metallo-dependent phosphatases"/>
    <property type="match status" value="1"/>
</dbReference>
<feature type="domain" description="Calcineurin-like phosphoesterase" evidence="2">
    <location>
        <begin position="51"/>
        <end position="207"/>
    </location>
</feature>
<dbReference type="GO" id="GO:0009245">
    <property type="term" value="P:lipid A biosynthetic process"/>
    <property type="evidence" value="ECO:0007669"/>
    <property type="project" value="TreeGrafter"/>
</dbReference>
<dbReference type="PANTHER" id="PTHR31302:SF32">
    <property type="entry name" value="PHOSPHOESTERASE"/>
    <property type="match status" value="1"/>
</dbReference>
<dbReference type="Gene3D" id="3.60.21.10">
    <property type="match status" value="1"/>
</dbReference>